<comment type="function">
    <text evidence="1">Part of the ABC transporter complex PstSACB involved in phosphate import.</text>
</comment>
<dbReference type="PANTHER" id="PTHR42996:SF1">
    <property type="entry name" value="PHOSPHATE-BINDING PROTEIN PSTS"/>
    <property type="match status" value="1"/>
</dbReference>
<dbReference type="Pfam" id="PF12849">
    <property type="entry name" value="PBP_like_2"/>
    <property type="match status" value="1"/>
</dbReference>
<dbReference type="GO" id="GO:0043190">
    <property type="term" value="C:ATP-binding cassette (ABC) transporter complex"/>
    <property type="evidence" value="ECO:0007669"/>
    <property type="project" value="InterPro"/>
</dbReference>
<dbReference type="InterPro" id="IPR050962">
    <property type="entry name" value="Phosphate-bind_PstS"/>
</dbReference>
<evidence type="ECO:0000256" key="6">
    <source>
        <dbReference type="PIRNR" id="PIRNR002756"/>
    </source>
</evidence>
<dbReference type="InterPro" id="IPR024370">
    <property type="entry name" value="PBP_domain"/>
</dbReference>
<evidence type="ECO:0000256" key="5">
    <source>
        <dbReference type="ARBA" id="ARBA00022592"/>
    </source>
</evidence>
<keyword evidence="5 6" id="KW-0592">Phosphate transport</keyword>
<evidence type="ECO:0000256" key="1">
    <source>
        <dbReference type="ARBA" id="ARBA00002841"/>
    </source>
</evidence>
<evidence type="ECO:0000313" key="9">
    <source>
        <dbReference type="Proteomes" id="UP000322918"/>
    </source>
</evidence>
<reference evidence="8 9" key="1">
    <citation type="submission" date="2019-09" db="EMBL/GenBank/DDBJ databases">
        <title>Pararcticibacter amylolyticus gen. nov., sp. nov., isolated from a rottenly hemp rope, and reclassification of Pedobacter tournemirensis as Pararcticibacter tournemirensis comb. nov.</title>
        <authorList>
            <person name="Cai Y."/>
        </authorList>
    </citation>
    <scope>NUCLEOTIDE SEQUENCE [LARGE SCALE GENOMIC DNA]</scope>
    <source>
        <strain evidence="8 9">TF5-37.2-LB10</strain>
    </source>
</reference>
<evidence type="ECO:0000256" key="2">
    <source>
        <dbReference type="ARBA" id="ARBA00008725"/>
    </source>
</evidence>
<dbReference type="Gene3D" id="3.40.190.10">
    <property type="entry name" value="Periplasmic binding protein-like II"/>
    <property type="match status" value="2"/>
</dbReference>
<dbReference type="AlphaFoldDB" id="A0A5M9H702"/>
<evidence type="ECO:0000256" key="4">
    <source>
        <dbReference type="ARBA" id="ARBA00022448"/>
    </source>
</evidence>
<keyword evidence="4 6" id="KW-0813">Transport</keyword>
<comment type="caution">
    <text evidence="8">The sequence shown here is derived from an EMBL/GenBank/DDBJ whole genome shotgun (WGS) entry which is preliminary data.</text>
</comment>
<dbReference type="PROSITE" id="PS51257">
    <property type="entry name" value="PROKAR_LIPOPROTEIN"/>
    <property type="match status" value="1"/>
</dbReference>
<sequence length="360" mass="39328">MKSRKGEFLNIAGFVFVLLPAFLISCNSGNDKATGLIGAGSSFVYPPFSTMFSEYHNQYRMQVNYQSIGSGGGILQLTNKTIDFGATDAPVNEEQEKNLEVPVLHVPVCIGATVISYHIPGVKDTLNLSPEVLADIFLGKIKNWNHPSLKKDNPGISLPNRMITVVHRSDGSGTSFIFTDYLTKVSNEWKERVGRGTAVNWPAGLGGKGNEGVAGLIKHSPGSIGYVELSYALENKMGVARIKNLSGRYIAPTISSIAAAADIELPADAKASITQTPAPEGYPLSSFSWALIYKEQKYKGRSREKAEELLRLLWWCTHEGQQYNEPLHYAPLHGQALKVTEKILRSATYDGQPISALINK</sequence>
<dbReference type="CDD" id="cd13565">
    <property type="entry name" value="PBP2_PstS"/>
    <property type="match status" value="1"/>
</dbReference>
<name>A0A5M9H702_9SPHI</name>
<dbReference type="NCBIfam" id="TIGR00975">
    <property type="entry name" value="3a0107s03"/>
    <property type="match status" value="1"/>
</dbReference>
<keyword evidence="9" id="KW-1185">Reference proteome</keyword>
<accession>A0A5M9H702</accession>
<dbReference type="InterPro" id="IPR005673">
    <property type="entry name" value="ABC_phos-bd_PstS"/>
</dbReference>
<evidence type="ECO:0000256" key="3">
    <source>
        <dbReference type="ARBA" id="ARBA00011529"/>
    </source>
</evidence>
<comment type="similarity">
    <text evidence="2 6">Belongs to the PstS family.</text>
</comment>
<dbReference type="PIRSF" id="PIRSF002756">
    <property type="entry name" value="PstS"/>
    <property type="match status" value="1"/>
</dbReference>
<organism evidence="8 9">
    <name type="scientific">Arcticibacter tournemirensis</name>
    <dbReference type="NCBI Taxonomy" id="699437"/>
    <lineage>
        <taxon>Bacteria</taxon>
        <taxon>Pseudomonadati</taxon>
        <taxon>Bacteroidota</taxon>
        <taxon>Sphingobacteriia</taxon>
        <taxon>Sphingobacteriales</taxon>
        <taxon>Sphingobacteriaceae</taxon>
        <taxon>Arcticibacter</taxon>
    </lineage>
</organism>
<evidence type="ECO:0000259" key="7">
    <source>
        <dbReference type="Pfam" id="PF12849"/>
    </source>
</evidence>
<comment type="subunit">
    <text evidence="3">The complex is composed of two ATP-binding proteins (PstB), two transmembrane proteins (PstC and PstA) and a solute-binding protein (PstS).</text>
</comment>
<dbReference type="GO" id="GO:0035435">
    <property type="term" value="P:phosphate ion transmembrane transport"/>
    <property type="evidence" value="ECO:0007669"/>
    <property type="project" value="InterPro"/>
</dbReference>
<dbReference type="SUPFAM" id="SSF53850">
    <property type="entry name" value="Periplasmic binding protein-like II"/>
    <property type="match status" value="1"/>
</dbReference>
<dbReference type="PANTHER" id="PTHR42996">
    <property type="entry name" value="PHOSPHATE-BINDING PROTEIN PSTS"/>
    <property type="match status" value="1"/>
</dbReference>
<dbReference type="OrthoDB" id="9783488at2"/>
<protein>
    <recommendedName>
        <fullName evidence="6">Phosphate-binding protein</fullName>
    </recommendedName>
</protein>
<dbReference type="GO" id="GO:0042301">
    <property type="term" value="F:phosphate ion binding"/>
    <property type="evidence" value="ECO:0007669"/>
    <property type="project" value="InterPro"/>
</dbReference>
<evidence type="ECO:0000313" key="8">
    <source>
        <dbReference type="EMBL" id="KAA8481935.1"/>
    </source>
</evidence>
<dbReference type="EMBL" id="VWNE01000020">
    <property type="protein sequence ID" value="KAA8481935.1"/>
    <property type="molecule type" value="Genomic_DNA"/>
</dbReference>
<gene>
    <name evidence="8" type="primary">pstS</name>
    <name evidence="8" type="ORF">F1649_13560</name>
</gene>
<dbReference type="RefSeq" id="WP_141816214.1">
    <property type="nucleotide sequence ID" value="NZ_VFPL01000001.1"/>
</dbReference>
<dbReference type="Proteomes" id="UP000322918">
    <property type="component" value="Unassembled WGS sequence"/>
</dbReference>
<proteinExistence type="inferred from homology"/>
<feature type="domain" description="PBP" evidence="7">
    <location>
        <begin position="35"/>
        <end position="306"/>
    </location>
</feature>